<gene>
    <name evidence="3" type="primary">RIM1</name>
    <name evidence="3" type="ORF">SLS60_003081</name>
</gene>
<dbReference type="Gene3D" id="2.40.50.140">
    <property type="entry name" value="Nucleic acid-binding proteins"/>
    <property type="match status" value="1"/>
</dbReference>
<name>A0ABR3RVZ7_9PLEO</name>
<keyword evidence="1 2" id="KW-0238">DNA-binding</keyword>
<keyword evidence="4" id="KW-1185">Reference proteome</keyword>
<reference evidence="3 4" key="1">
    <citation type="submission" date="2024-02" db="EMBL/GenBank/DDBJ databases">
        <title>De novo assembly and annotation of 12 fungi associated with fruit tree decline syndrome in Ontario, Canada.</title>
        <authorList>
            <person name="Sulman M."/>
            <person name="Ellouze W."/>
            <person name="Ilyukhin E."/>
        </authorList>
    </citation>
    <scope>NUCLEOTIDE SEQUENCE [LARGE SCALE GENOMIC DNA]</scope>
    <source>
        <strain evidence="3 4">M42-189</strain>
    </source>
</reference>
<evidence type="ECO:0000256" key="1">
    <source>
        <dbReference type="ARBA" id="ARBA00023125"/>
    </source>
</evidence>
<dbReference type="Pfam" id="PF00436">
    <property type="entry name" value="SSB"/>
    <property type="match status" value="1"/>
</dbReference>
<dbReference type="CDD" id="cd04496">
    <property type="entry name" value="SSB_OBF"/>
    <property type="match status" value="1"/>
</dbReference>
<dbReference type="Proteomes" id="UP001521785">
    <property type="component" value="Unassembled WGS sequence"/>
</dbReference>
<organism evidence="3 4">
    <name type="scientific">Paraconiothyrium brasiliense</name>
    <dbReference type="NCBI Taxonomy" id="300254"/>
    <lineage>
        <taxon>Eukaryota</taxon>
        <taxon>Fungi</taxon>
        <taxon>Dikarya</taxon>
        <taxon>Ascomycota</taxon>
        <taxon>Pezizomycotina</taxon>
        <taxon>Dothideomycetes</taxon>
        <taxon>Pleosporomycetidae</taxon>
        <taxon>Pleosporales</taxon>
        <taxon>Massarineae</taxon>
        <taxon>Didymosphaeriaceae</taxon>
        <taxon>Paraconiothyrium</taxon>
    </lineage>
</organism>
<comment type="caution">
    <text evidence="3">The sequence shown here is derived from an EMBL/GenBank/DDBJ whole genome shotgun (WGS) entry which is preliminary data.</text>
</comment>
<dbReference type="InterPro" id="IPR000424">
    <property type="entry name" value="Primosome_PriB/ssb"/>
</dbReference>
<evidence type="ECO:0000313" key="4">
    <source>
        <dbReference type="Proteomes" id="UP001521785"/>
    </source>
</evidence>
<dbReference type="SUPFAM" id="SSF50249">
    <property type="entry name" value="Nucleic acid-binding proteins"/>
    <property type="match status" value="1"/>
</dbReference>
<accession>A0ABR3RVZ7</accession>
<protein>
    <submittedName>
        <fullName evidence="3">SsDNA-binding protein, mitochondrial</fullName>
    </submittedName>
</protein>
<evidence type="ECO:0000313" key="3">
    <source>
        <dbReference type="EMBL" id="KAL1608142.1"/>
    </source>
</evidence>
<evidence type="ECO:0000256" key="2">
    <source>
        <dbReference type="PROSITE-ProRule" id="PRU00252"/>
    </source>
</evidence>
<proteinExistence type="predicted"/>
<dbReference type="PROSITE" id="PS50935">
    <property type="entry name" value="SSB"/>
    <property type="match status" value="1"/>
</dbReference>
<dbReference type="InterPro" id="IPR012340">
    <property type="entry name" value="NA-bd_OB-fold"/>
</dbReference>
<sequence length="146" mass="15981">MFARTFRAAAPTAARAFSTTPRAALARMSIVGRLGVAPEEVTVSSDRTLVRYVIGTSYGKGENQKTSWFRVASFVEGKQKDYLMNVPKGSLLYVDADARMESYTDGEGNKRSNLSLIARNFDVISRPKNEGVDVNEEGIVQEHASG</sequence>
<dbReference type="EMBL" id="JAKJXO020000003">
    <property type="protein sequence ID" value="KAL1608142.1"/>
    <property type="molecule type" value="Genomic_DNA"/>
</dbReference>